<dbReference type="InterPro" id="IPR037432">
    <property type="entry name" value="Mut-7_DEDDy_dom"/>
</dbReference>
<dbReference type="InterPro" id="IPR002562">
    <property type="entry name" value="3'-5'_exonuclease_dom"/>
</dbReference>
<reference evidence="6" key="1">
    <citation type="submission" date="2022-01" db="EMBL/GenBank/DDBJ databases">
        <authorList>
            <person name="King R."/>
        </authorList>
    </citation>
    <scope>NUCLEOTIDE SEQUENCE</scope>
</reference>
<dbReference type="InterPro" id="IPR052408">
    <property type="entry name" value="Exonuclease_MUT-7-like"/>
</dbReference>
<feature type="region of interest" description="Disordered" evidence="4">
    <location>
        <begin position="1"/>
        <end position="35"/>
    </location>
</feature>
<sequence>MSYHGYRGVRGRNRPSAPRNHQESNSSFEESVSPPKANYSKISVNQRNISKHDNNCCRDISIGLIMNSIDLDFFKDLKQIYQLLKRSPPVVSKLENYLNNCINPYEQILRLLYNCQDFYSVKNKSLPMFLIEEFKTWSKTNRNKILCLLTKDLKIDAFKIITKQNVQSLTRLVVEIFEMAQDGDIFLDTIQCLTEKKQYKEACQYAAMLSLHNKFSIEEFLIPLILQDKLYIVDEFLQGSKRHQIELVEFLDSILSNTSVRDALIKYIQENNIPDVKYDKIHGKPWKKLIARLQKMFKLSNELTPNLNKRRNEGALQFLLHKRYVENSFGDESWKEMVQEAIGDDKNLQKELVVGVSHFGEFSEALRWAHFYNVDKKDWPYNVRMLEANRLPHPEPTLLPPVDDWDETDSKLEYHRYPLPNETVNLVDTALKFEDFLDKALQDIDIVGIDCEWKPSFGGQPSELALMQIATRNGVFVIDIVSLANHSPHLWQELGKFLFNNCDILKLGFNLSSDFHMIRQALPHLNFSSNQAGFLDLCTLLKHMEKYPQVKFPFEVKIGGPSLSTLVHQCLGHPLDKSDQFSNWEKRPLRQSQIYYAALDAYCLIEAYDVLKRCFEQANCNFDDLCYTLIQHDAKYEAKKKSKNHRKHKSEEEVPQPPSPHSEPVQAHELKIVCDTMLQGLGKNLRRCGIDTAILENAEGHEVCVKYAVVEQRYVLTRKSAFKMIYPYVPTGHCLRILSDNVDEQLQEVLDYYKVTVTKNHVFSRCMVCNGNNFAKVPQESMLALYSKNTRYAVCPDDYYDDEASGITSEEDLDDCEASFSQGPSYKQLSEPSSNRKWELCSDVKIDIGLCQTRLGIKIKIDAVPISVIRNYDFFYICEECGKIYYDGTHFEKVLSGRLQGIVQ</sequence>
<protein>
    <recommendedName>
        <fullName evidence="5">3'-5' exonuclease domain-containing protein</fullName>
    </recommendedName>
</protein>
<name>A0A9N9QHI7_9CUCU</name>
<keyword evidence="7" id="KW-1185">Reference proteome</keyword>
<dbReference type="OrthoDB" id="18193at2759"/>
<dbReference type="Proteomes" id="UP001152799">
    <property type="component" value="Chromosome 6"/>
</dbReference>
<accession>A0A9N9QHI7</accession>
<dbReference type="PANTHER" id="PTHR47765:SF2">
    <property type="entry name" value="EXONUCLEASE MUT-7 HOMOLOG"/>
    <property type="match status" value="1"/>
</dbReference>
<feature type="region of interest" description="Disordered" evidence="4">
    <location>
        <begin position="640"/>
        <end position="664"/>
    </location>
</feature>
<proteinExistence type="predicted"/>
<evidence type="ECO:0000256" key="1">
    <source>
        <dbReference type="ARBA" id="ARBA00022722"/>
    </source>
</evidence>
<dbReference type="EMBL" id="OU892282">
    <property type="protein sequence ID" value="CAG9770683.1"/>
    <property type="molecule type" value="Genomic_DNA"/>
</dbReference>
<dbReference type="SMART" id="SM00474">
    <property type="entry name" value="35EXOc"/>
    <property type="match status" value="1"/>
</dbReference>
<dbReference type="Pfam" id="PF01927">
    <property type="entry name" value="Mut7-C"/>
    <property type="match status" value="2"/>
</dbReference>
<evidence type="ECO:0000256" key="3">
    <source>
        <dbReference type="ARBA" id="ARBA00022839"/>
    </source>
</evidence>
<evidence type="ECO:0000256" key="2">
    <source>
        <dbReference type="ARBA" id="ARBA00022801"/>
    </source>
</evidence>
<gene>
    <name evidence="6" type="ORF">CEUTPL_LOCUS11132</name>
</gene>
<dbReference type="InterPro" id="IPR036397">
    <property type="entry name" value="RNaseH_sf"/>
</dbReference>
<dbReference type="Gene3D" id="3.30.420.10">
    <property type="entry name" value="Ribonuclease H-like superfamily/Ribonuclease H"/>
    <property type="match status" value="1"/>
</dbReference>
<evidence type="ECO:0000259" key="5">
    <source>
        <dbReference type="SMART" id="SM00474"/>
    </source>
</evidence>
<dbReference type="GO" id="GO:0008408">
    <property type="term" value="F:3'-5' exonuclease activity"/>
    <property type="evidence" value="ECO:0007669"/>
    <property type="project" value="InterPro"/>
</dbReference>
<keyword evidence="3" id="KW-0269">Exonuclease</keyword>
<dbReference type="InterPro" id="IPR002782">
    <property type="entry name" value="Mut7-C_RNAse_dom"/>
</dbReference>
<evidence type="ECO:0000313" key="7">
    <source>
        <dbReference type="Proteomes" id="UP001152799"/>
    </source>
</evidence>
<evidence type="ECO:0000256" key="4">
    <source>
        <dbReference type="SAM" id="MobiDB-lite"/>
    </source>
</evidence>
<dbReference type="GO" id="GO:0006139">
    <property type="term" value="P:nucleobase-containing compound metabolic process"/>
    <property type="evidence" value="ECO:0007669"/>
    <property type="project" value="InterPro"/>
</dbReference>
<dbReference type="Pfam" id="PF01612">
    <property type="entry name" value="DNA_pol_A_exo1"/>
    <property type="match status" value="1"/>
</dbReference>
<evidence type="ECO:0000313" key="6">
    <source>
        <dbReference type="EMBL" id="CAG9770683.1"/>
    </source>
</evidence>
<dbReference type="GO" id="GO:0003676">
    <property type="term" value="F:nucleic acid binding"/>
    <property type="evidence" value="ECO:0007669"/>
    <property type="project" value="InterPro"/>
</dbReference>
<dbReference type="PANTHER" id="PTHR47765">
    <property type="entry name" value="3'-5' EXONUCLEASE DOMAIN-CONTAINING PROTEIN"/>
    <property type="match status" value="1"/>
</dbReference>
<keyword evidence="2" id="KW-0378">Hydrolase</keyword>
<keyword evidence="1" id="KW-0540">Nuclease</keyword>
<dbReference type="InterPro" id="IPR012337">
    <property type="entry name" value="RNaseH-like_sf"/>
</dbReference>
<dbReference type="AlphaFoldDB" id="A0A9N9QHI7"/>
<feature type="domain" description="3'-5' exonuclease" evidence="5">
    <location>
        <begin position="424"/>
        <end position="616"/>
    </location>
</feature>
<dbReference type="CDD" id="cd06146">
    <property type="entry name" value="mut-7_like_exo"/>
    <property type="match status" value="1"/>
</dbReference>
<dbReference type="SUPFAM" id="SSF53098">
    <property type="entry name" value="Ribonuclease H-like"/>
    <property type="match status" value="1"/>
</dbReference>
<organism evidence="6 7">
    <name type="scientific">Ceutorhynchus assimilis</name>
    <name type="common">cabbage seed weevil</name>
    <dbReference type="NCBI Taxonomy" id="467358"/>
    <lineage>
        <taxon>Eukaryota</taxon>
        <taxon>Metazoa</taxon>
        <taxon>Ecdysozoa</taxon>
        <taxon>Arthropoda</taxon>
        <taxon>Hexapoda</taxon>
        <taxon>Insecta</taxon>
        <taxon>Pterygota</taxon>
        <taxon>Neoptera</taxon>
        <taxon>Endopterygota</taxon>
        <taxon>Coleoptera</taxon>
        <taxon>Polyphaga</taxon>
        <taxon>Cucujiformia</taxon>
        <taxon>Curculionidae</taxon>
        <taxon>Ceutorhynchinae</taxon>
        <taxon>Ceutorhynchus</taxon>
    </lineage>
</organism>